<accession>A0ABV2J5B4</accession>
<dbReference type="PANTHER" id="PTHR37315:SF1">
    <property type="entry name" value="UPF0311 PROTEIN BLR7842"/>
    <property type="match status" value="1"/>
</dbReference>
<dbReference type="Gene3D" id="2.40.160.20">
    <property type="match status" value="1"/>
</dbReference>
<evidence type="ECO:0008006" key="3">
    <source>
        <dbReference type="Google" id="ProtNLM"/>
    </source>
</evidence>
<dbReference type="RefSeq" id="WP_354558279.1">
    <property type="nucleotide sequence ID" value="NZ_JBEPMB010000009.1"/>
</dbReference>
<proteinExistence type="predicted"/>
<reference evidence="1 2" key="1">
    <citation type="submission" date="2024-06" db="EMBL/GenBank/DDBJ databases">
        <title>Genomic Encyclopedia of Type Strains, Phase IV (KMG-IV): sequencing the most valuable type-strain genomes for metagenomic binning, comparative biology and taxonomic classification.</title>
        <authorList>
            <person name="Goeker M."/>
        </authorList>
    </citation>
    <scope>NUCLEOTIDE SEQUENCE [LARGE SCALE GENOMIC DNA]</scope>
    <source>
        <strain evidence="1 2">DSM 29780</strain>
    </source>
</reference>
<gene>
    <name evidence="1" type="ORF">ABID16_004160</name>
</gene>
<dbReference type="Pfam" id="PF11578">
    <property type="entry name" value="DUF3237"/>
    <property type="match status" value="1"/>
</dbReference>
<dbReference type="InterPro" id="IPR020915">
    <property type="entry name" value="UPF0311"/>
</dbReference>
<comment type="caution">
    <text evidence="1">The sequence shown here is derived from an EMBL/GenBank/DDBJ whole genome shotgun (WGS) entry which is preliminary data.</text>
</comment>
<keyword evidence="2" id="KW-1185">Reference proteome</keyword>
<dbReference type="PANTHER" id="PTHR37315">
    <property type="entry name" value="UPF0311 PROTEIN BLR7842"/>
    <property type="match status" value="1"/>
</dbReference>
<protein>
    <recommendedName>
        <fullName evidence="3">DUF3237 domain-containing protein</fullName>
    </recommendedName>
</protein>
<name>A0ABV2J5B4_9HYPH</name>
<sequence length="163" mass="17051">MKPETLTADMTTLGASRTLAAPTLTKACVIRADIGPAMEFKTTQGTTRAVFPIIGGEAVGVGWSGRVVPGGADFALALPDGSYAIEARYCLELEDGTPVMVTNAGRMIGQPDGSFFGRTRAELEVPEGKHSHLGSAVFFGTALAEAGDDAHVYIELWEAPVLP</sequence>
<dbReference type="Proteomes" id="UP001549047">
    <property type="component" value="Unassembled WGS sequence"/>
</dbReference>
<dbReference type="EMBL" id="JBEPMB010000009">
    <property type="protein sequence ID" value="MET3615813.1"/>
    <property type="molecule type" value="Genomic_DNA"/>
</dbReference>
<evidence type="ECO:0000313" key="1">
    <source>
        <dbReference type="EMBL" id="MET3615813.1"/>
    </source>
</evidence>
<organism evidence="1 2">
    <name type="scientific">Rhizobium aquaticum</name>
    <dbReference type="NCBI Taxonomy" id="1549636"/>
    <lineage>
        <taxon>Bacteria</taxon>
        <taxon>Pseudomonadati</taxon>
        <taxon>Pseudomonadota</taxon>
        <taxon>Alphaproteobacteria</taxon>
        <taxon>Hyphomicrobiales</taxon>
        <taxon>Rhizobiaceae</taxon>
        <taxon>Rhizobium/Agrobacterium group</taxon>
        <taxon>Rhizobium</taxon>
    </lineage>
</organism>
<evidence type="ECO:0000313" key="2">
    <source>
        <dbReference type="Proteomes" id="UP001549047"/>
    </source>
</evidence>